<proteinExistence type="predicted"/>
<protein>
    <submittedName>
        <fullName evidence="1">Uncharacterized protein</fullName>
    </submittedName>
</protein>
<sequence>MAVDPSTMPAQAPARLAESGRLADVVAPDSPARAELADAARRYARPLQIHVSGRVGSGRATCVRALGERLSVAASSDRDDRDADLWLHVLTGPPRGADTDMLARLPADRTIVVLNKADTHRDRFVAAEVAGRCAEQIDRTVIPVSALLACTAVTDAELGFLRGLARAGEMMPAMAGAFLTAGPDDERSLRAAVLRRIDRAGIEVALDLLAADPDDAVDAAMLDRELWQRSGIDDVITPIRERVGVVRRWRLAELRTRLEIIAARGHDRDAVEPLLRQLAESEAA</sequence>
<dbReference type="EMBL" id="WMBR01000002">
    <property type="protein sequence ID" value="MXP21921.1"/>
    <property type="molecule type" value="Genomic_DNA"/>
</dbReference>
<evidence type="ECO:0000313" key="1">
    <source>
        <dbReference type="EMBL" id="MXP21921.1"/>
    </source>
</evidence>
<organism evidence="1 2">
    <name type="scientific">Gordonia mangrovi</name>
    <dbReference type="NCBI Taxonomy" id="2665643"/>
    <lineage>
        <taxon>Bacteria</taxon>
        <taxon>Bacillati</taxon>
        <taxon>Actinomycetota</taxon>
        <taxon>Actinomycetes</taxon>
        <taxon>Mycobacteriales</taxon>
        <taxon>Gordoniaceae</taxon>
        <taxon>Gordonia</taxon>
    </lineage>
</organism>
<dbReference type="RefSeq" id="WP_160902049.1">
    <property type="nucleotide sequence ID" value="NZ_CP102850.1"/>
</dbReference>
<gene>
    <name evidence="1" type="ORF">GIY30_11225</name>
</gene>
<reference evidence="1 2" key="1">
    <citation type="submission" date="2019-11" db="EMBL/GenBank/DDBJ databases">
        <title>Gordonia sp. nov., a novel actinobacterium isolated from mangrove soil in Hainan.</title>
        <authorList>
            <person name="Huang X."/>
            <person name="Xie Y."/>
            <person name="Chu X."/>
            <person name="Xiao K."/>
        </authorList>
    </citation>
    <scope>NUCLEOTIDE SEQUENCE [LARGE SCALE GENOMIC DNA]</scope>
    <source>
        <strain evidence="1 2">HNM0687</strain>
    </source>
</reference>
<name>A0A6L7GS17_9ACTN</name>
<comment type="caution">
    <text evidence="1">The sequence shown here is derived from an EMBL/GenBank/DDBJ whole genome shotgun (WGS) entry which is preliminary data.</text>
</comment>
<evidence type="ECO:0000313" key="2">
    <source>
        <dbReference type="Proteomes" id="UP000475545"/>
    </source>
</evidence>
<keyword evidence="2" id="KW-1185">Reference proteome</keyword>
<dbReference type="AlphaFoldDB" id="A0A6L7GS17"/>
<accession>A0A6L7GS17</accession>
<dbReference type="Proteomes" id="UP000475545">
    <property type="component" value="Unassembled WGS sequence"/>
</dbReference>